<dbReference type="EMBL" id="LAZR01068235">
    <property type="protein sequence ID" value="KKK50020.1"/>
    <property type="molecule type" value="Genomic_DNA"/>
</dbReference>
<accession>A0A0F8WP04</accession>
<gene>
    <name evidence="2" type="ORF">LCGC14_3129210</name>
</gene>
<feature type="non-terminal residue" evidence="2">
    <location>
        <position position="138"/>
    </location>
</feature>
<organism evidence="2">
    <name type="scientific">marine sediment metagenome</name>
    <dbReference type="NCBI Taxonomy" id="412755"/>
    <lineage>
        <taxon>unclassified sequences</taxon>
        <taxon>metagenomes</taxon>
        <taxon>ecological metagenomes</taxon>
    </lineage>
</organism>
<proteinExistence type="predicted"/>
<feature type="compositionally biased region" description="Basic and acidic residues" evidence="1">
    <location>
        <begin position="36"/>
        <end position="51"/>
    </location>
</feature>
<feature type="region of interest" description="Disordered" evidence="1">
    <location>
        <begin position="35"/>
        <end position="65"/>
    </location>
</feature>
<sequence>MGLPRLQAAHHNHLQGGDVDLSKIEPYTGPILFGAEKQEPVDEDAVSKVEEVPTGAPEPTPAAKAPMQDLAAWVAARLQSGETIDAKGLFEAAAGYFGGTAGEGKFDPRDAYDALEAGVNMHLTRTRAHIPKGSVEKA</sequence>
<evidence type="ECO:0000256" key="1">
    <source>
        <dbReference type="SAM" id="MobiDB-lite"/>
    </source>
</evidence>
<comment type="caution">
    <text evidence="2">The sequence shown here is derived from an EMBL/GenBank/DDBJ whole genome shotgun (WGS) entry which is preliminary data.</text>
</comment>
<dbReference type="AlphaFoldDB" id="A0A0F8WP04"/>
<name>A0A0F8WP04_9ZZZZ</name>
<reference evidence="2" key="1">
    <citation type="journal article" date="2015" name="Nature">
        <title>Complex archaea that bridge the gap between prokaryotes and eukaryotes.</title>
        <authorList>
            <person name="Spang A."/>
            <person name="Saw J.H."/>
            <person name="Jorgensen S.L."/>
            <person name="Zaremba-Niedzwiedzka K."/>
            <person name="Martijn J."/>
            <person name="Lind A.E."/>
            <person name="van Eijk R."/>
            <person name="Schleper C."/>
            <person name="Guy L."/>
            <person name="Ettema T.J."/>
        </authorList>
    </citation>
    <scope>NUCLEOTIDE SEQUENCE</scope>
</reference>
<protein>
    <submittedName>
        <fullName evidence="2">Uncharacterized protein</fullName>
    </submittedName>
</protein>
<evidence type="ECO:0000313" key="2">
    <source>
        <dbReference type="EMBL" id="KKK50020.1"/>
    </source>
</evidence>